<keyword evidence="4 7" id="KW-0812">Transmembrane</keyword>
<gene>
    <name evidence="8" type="ORF">UU82_C0030G0015</name>
</gene>
<feature type="transmembrane region" description="Helical" evidence="7">
    <location>
        <begin position="32"/>
        <end position="54"/>
    </location>
</feature>
<evidence type="ECO:0000256" key="4">
    <source>
        <dbReference type="ARBA" id="ARBA00022692"/>
    </source>
</evidence>
<feature type="transmembrane region" description="Helical" evidence="7">
    <location>
        <begin position="456"/>
        <end position="477"/>
    </location>
</feature>
<evidence type="ECO:0000256" key="5">
    <source>
        <dbReference type="ARBA" id="ARBA00022989"/>
    </source>
</evidence>
<evidence type="ECO:0000313" key="9">
    <source>
        <dbReference type="Proteomes" id="UP000033949"/>
    </source>
</evidence>
<dbReference type="InterPro" id="IPR050833">
    <property type="entry name" value="Poly_Biosynth_Transport"/>
</dbReference>
<feature type="transmembrane region" description="Helical" evidence="7">
    <location>
        <begin position="96"/>
        <end position="117"/>
    </location>
</feature>
<dbReference type="Proteomes" id="UP000033949">
    <property type="component" value="Unassembled WGS sequence"/>
</dbReference>
<evidence type="ECO:0000313" key="8">
    <source>
        <dbReference type="EMBL" id="KKS23428.1"/>
    </source>
</evidence>
<feature type="transmembrane region" description="Helical" evidence="7">
    <location>
        <begin position="123"/>
        <end position="144"/>
    </location>
</feature>
<evidence type="ECO:0000256" key="3">
    <source>
        <dbReference type="ARBA" id="ARBA00022475"/>
    </source>
</evidence>
<feature type="transmembrane region" description="Helical" evidence="7">
    <location>
        <begin position="60"/>
        <end position="84"/>
    </location>
</feature>
<reference evidence="8 9" key="1">
    <citation type="journal article" date="2015" name="Nature">
        <title>rRNA introns, odd ribosomes, and small enigmatic genomes across a large radiation of phyla.</title>
        <authorList>
            <person name="Brown C.T."/>
            <person name="Hug L.A."/>
            <person name="Thomas B.C."/>
            <person name="Sharon I."/>
            <person name="Castelle C.J."/>
            <person name="Singh A."/>
            <person name="Wilkins M.J."/>
            <person name="Williams K.H."/>
            <person name="Banfield J.F."/>
        </authorList>
    </citation>
    <scope>NUCLEOTIDE SEQUENCE [LARGE SCALE GENOMIC DNA]</scope>
</reference>
<keyword evidence="5 7" id="KW-1133">Transmembrane helix</keyword>
<feature type="transmembrane region" description="Helical" evidence="7">
    <location>
        <begin position="432"/>
        <end position="450"/>
    </location>
</feature>
<feature type="transmembrane region" description="Helical" evidence="7">
    <location>
        <begin position="402"/>
        <end position="420"/>
    </location>
</feature>
<feature type="transmembrane region" description="Helical" evidence="7">
    <location>
        <begin position="190"/>
        <end position="211"/>
    </location>
</feature>
<dbReference type="EMBL" id="LCCC01000030">
    <property type="protein sequence ID" value="KKS23428.1"/>
    <property type="molecule type" value="Genomic_DNA"/>
</dbReference>
<dbReference type="GO" id="GO:0005886">
    <property type="term" value="C:plasma membrane"/>
    <property type="evidence" value="ECO:0007669"/>
    <property type="project" value="UniProtKB-SubCell"/>
</dbReference>
<feature type="transmembrane region" description="Helical" evidence="7">
    <location>
        <begin position="346"/>
        <end position="366"/>
    </location>
</feature>
<comment type="caution">
    <text evidence="8">The sequence shown here is derived from an EMBL/GenBank/DDBJ whole genome shotgun (WGS) entry which is preliminary data.</text>
</comment>
<keyword evidence="3" id="KW-1003">Cell membrane</keyword>
<feature type="transmembrane region" description="Helical" evidence="7">
    <location>
        <begin position="307"/>
        <end position="326"/>
    </location>
</feature>
<keyword evidence="6 7" id="KW-0472">Membrane</keyword>
<dbReference type="PANTHER" id="PTHR30250">
    <property type="entry name" value="PST FAMILY PREDICTED COLANIC ACID TRANSPORTER"/>
    <property type="match status" value="1"/>
</dbReference>
<evidence type="ECO:0000256" key="1">
    <source>
        <dbReference type="ARBA" id="ARBA00004651"/>
    </source>
</evidence>
<dbReference type="Pfam" id="PF13440">
    <property type="entry name" value="Polysacc_synt_3"/>
    <property type="match status" value="1"/>
</dbReference>
<feature type="transmembrane region" description="Helical" evidence="7">
    <location>
        <begin position="164"/>
        <end position="184"/>
    </location>
</feature>
<name>A0A0G1ADQ3_9BACT</name>
<organism evidence="8 9">
    <name type="scientific">Candidatus Nomurabacteria bacterium GW2011_GWC2_41_8</name>
    <dbReference type="NCBI Taxonomy" id="1618755"/>
    <lineage>
        <taxon>Bacteria</taxon>
        <taxon>Candidatus Nomuraibacteriota</taxon>
    </lineage>
</organism>
<evidence type="ECO:0000256" key="6">
    <source>
        <dbReference type="ARBA" id="ARBA00023136"/>
    </source>
</evidence>
<accession>A0A0G1ADQ3</accession>
<sequence length="495" mass="54821">MLPQQPEAQTPLESAIGVEEIKHRSVKGVAALISRTFVIQIISFAATFGLTVFLDPSVYGVFFLVSAVVNFLAYFSDIGLAAALVQKKDKVTDQDLATTFTVQQGIVISLLILLFASTPLIRTTFQLSSAAVYLMWSLGISLFFSSLKTIPSILLERELQFNKLVIPQVAETIVFNLVAVFFAWRGLGITAFTLAVLARGVTGLVLVYLIFPWKPKFGFSRESLSNLLKFGLPFQANNFLAVIKDDGMTVVLGKLVGADGLGYLGWASRWAGLPLRIFMDNVTKVAFPAFSRLQHDKERLAQAIEMSLKYLTLSTFPILIGMAMLANPLVHHIPRYLKWLPALIPLYFYVYNSAWACVSTSLTNTLNALGQIKTTFKLMVMWVVLTWLFMPILGWYRGYLGVSLAVGLIATSSLVTVIAVRKHIRFSLSAAFKTSIISSLAMLSYLLVFLRLATNIYMVGFLAVTSGLIYLISVYFLEGKQFLKVSLSYFKTGHA</sequence>
<dbReference type="AlphaFoldDB" id="A0A0G1ADQ3"/>
<proteinExistence type="inferred from homology"/>
<comment type="similarity">
    <text evidence="2">Belongs to the polysaccharide synthase family.</text>
</comment>
<evidence type="ECO:0000256" key="7">
    <source>
        <dbReference type="SAM" id="Phobius"/>
    </source>
</evidence>
<evidence type="ECO:0000256" key="2">
    <source>
        <dbReference type="ARBA" id="ARBA00007430"/>
    </source>
</evidence>
<comment type="subcellular location">
    <subcellularLocation>
        <location evidence="1">Cell membrane</location>
        <topology evidence="1">Multi-pass membrane protein</topology>
    </subcellularLocation>
</comment>
<feature type="transmembrane region" description="Helical" evidence="7">
    <location>
        <begin position="378"/>
        <end position="396"/>
    </location>
</feature>
<dbReference type="PANTHER" id="PTHR30250:SF10">
    <property type="entry name" value="LIPOPOLYSACCHARIDE BIOSYNTHESIS PROTEIN WZXC"/>
    <property type="match status" value="1"/>
</dbReference>
<protein>
    <submittedName>
        <fullName evidence="8">Polysaccharide biosynthesis protein</fullName>
    </submittedName>
</protein>